<reference evidence="1 2" key="1">
    <citation type="submission" date="2017-06" db="EMBL/GenBank/DDBJ databases">
        <title>Genome sequencing of cyanobaciteial culture collection at National Institute for Environmental Studies (NIES).</title>
        <authorList>
            <person name="Hirose Y."/>
            <person name="Shimura Y."/>
            <person name="Fujisawa T."/>
            <person name="Nakamura Y."/>
            <person name="Kawachi M."/>
        </authorList>
    </citation>
    <scope>NUCLEOTIDE SEQUENCE [LARGE SCALE GENOMIC DNA]</scope>
    <source>
        <strain evidence="1 2">NIES-806</strain>
    </source>
</reference>
<evidence type="ECO:0000313" key="1">
    <source>
        <dbReference type="EMBL" id="BAZ86314.1"/>
    </source>
</evidence>
<dbReference type="KEGG" id="dcm:NIES806_25250"/>
<name>A0A1Z4V4F3_9CYAN</name>
<dbReference type="PANTHER" id="PTHR33352">
    <property type="entry name" value="SLR1095 PROTEIN"/>
    <property type="match status" value="1"/>
</dbReference>
<accession>A0A1Z4V4F3</accession>
<dbReference type="AlphaFoldDB" id="A0A1Z4V4F3"/>
<keyword evidence="2" id="KW-1185">Reference proteome</keyword>
<dbReference type="Proteomes" id="UP000218702">
    <property type="component" value="Chromosome"/>
</dbReference>
<gene>
    <name evidence="1" type="ORF">NIES806_25250</name>
</gene>
<dbReference type="PANTHER" id="PTHR33352:SF3">
    <property type="entry name" value="SLR1612 PROTEIN"/>
    <property type="match status" value="1"/>
</dbReference>
<sequence length="90" mass="9941">MGFKLVGSQYQEIVANKQGLLWSEVLNLYLGVANGKLRYFTSEGELVPTPEEAAIKIQKEALVAQNQALAAEQQLAGEREKVQILAARLR</sequence>
<protein>
    <submittedName>
        <fullName evidence="1">Uncharacterized protein</fullName>
    </submittedName>
</protein>
<dbReference type="EMBL" id="AP018316">
    <property type="protein sequence ID" value="BAZ86314.1"/>
    <property type="molecule type" value="Genomic_DNA"/>
</dbReference>
<evidence type="ECO:0000313" key="2">
    <source>
        <dbReference type="Proteomes" id="UP000218702"/>
    </source>
</evidence>
<organism evidence="1 2">
    <name type="scientific">Dolichospermum compactum NIES-806</name>
    <dbReference type="NCBI Taxonomy" id="1973481"/>
    <lineage>
        <taxon>Bacteria</taxon>
        <taxon>Bacillati</taxon>
        <taxon>Cyanobacteriota</taxon>
        <taxon>Cyanophyceae</taxon>
        <taxon>Nostocales</taxon>
        <taxon>Aphanizomenonaceae</taxon>
        <taxon>Dolichospermum</taxon>
        <taxon>Dolichospermum compactum</taxon>
    </lineage>
</organism>
<proteinExistence type="predicted"/>